<evidence type="ECO:0000256" key="1">
    <source>
        <dbReference type="SAM" id="MobiDB-lite"/>
    </source>
</evidence>
<dbReference type="eggNOG" id="ENOG502ZM3B">
    <property type="taxonomic scope" value="Bacteria"/>
</dbReference>
<dbReference type="Proteomes" id="UP000051999">
    <property type="component" value="Unassembled WGS sequence"/>
</dbReference>
<feature type="compositionally biased region" description="Polar residues" evidence="1">
    <location>
        <begin position="59"/>
        <end position="84"/>
    </location>
</feature>
<keyword evidence="2" id="KW-0472">Membrane</keyword>
<organism evidence="3 4">
    <name type="scientific">Furfurilactobacillus rossiae DSM 15814</name>
    <dbReference type="NCBI Taxonomy" id="1114972"/>
    <lineage>
        <taxon>Bacteria</taxon>
        <taxon>Bacillati</taxon>
        <taxon>Bacillota</taxon>
        <taxon>Bacilli</taxon>
        <taxon>Lactobacillales</taxon>
        <taxon>Lactobacillaceae</taxon>
        <taxon>Furfurilactobacillus</taxon>
    </lineage>
</organism>
<dbReference type="AlphaFoldDB" id="A0A0R1RH20"/>
<dbReference type="EMBL" id="AZFF01000027">
    <property type="protein sequence ID" value="KRL52963.1"/>
    <property type="molecule type" value="Genomic_DNA"/>
</dbReference>
<protein>
    <submittedName>
        <fullName evidence="3">Uncharacterized protein</fullName>
    </submittedName>
</protein>
<feature type="region of interest" description="Disordered" evidence="1">
    <location>
        <begin position="59"/>
        <end position="129"/>
    </location>
</feature>
<keyword evidence="4" id="KW-1185">Reference proteome</keyword>
<keyword evidence="2" id="KW-0812">Transmembrane</keyword>
<sequence length="166" mass="17390">MNNMPAQFLATYAAASNSGLSMPVINSAHSAYVLVANNYQSITGASSQSATKMSINDLTGGTTGQASDELNATSTVDATETNAKVTDDKTTKQKSVKTAKSAKPSNKKNVPTEKSKHSTKVSESAKKANSNNDTLMVETGIAVAAIAGLFLFLILKRGKKQDDDLD</sequence>
<dbReference type="STRING" id="1114972.FD35_GL001492"/>
<evidence type="ECO:0000256" key="2">
    <source>
        <dbReference type="SAM" id="Phobius"/>
    </source>
</evidence>
<name>A0A0R1RH20_9LACO</name>
<accession>A0A0R1RH20</accession>
<comment type="caution">
    <text evidence="3">The sequence shown here is derived from an EMBL/GenBank/DDBJ whole genome shotgun (WGS) entry which is preliminary data.</text>
</comment>
<proteinExistence type="predicted"/>
<gene>
    <name evidence="3" type="ORF">FD35_GL001492</name>
</gene>
<evidence type="ECO:0000313" key="3">
    <source>
        <dbReference type="EMBL" id="KRL52963.1"/>
    </source>
</evidence>
<feature type="transmembrane region" description="Helical" evidence="2">
    <location>
        <begin position="135"/>
        <end position="155"/>
    </location>
</feature>
<dbReference type="PATRIC" id="fig|1114972.6.peg.1516"/>
<keyword evidence="2" id="KW-1133">Transmembrane helix</keyword>
<evidence type="ECO:0000313" key="4">
    <source>
        <dbReference type="Proteomes" id="UP000051999"/>
    </source>
</evidence>
<reference evidence="3 4" key="1">
    <citation type="journal article" date="2015" name="Genome Announc.">
        <title>Expanding the biotechnology potential of lactobacilli through comparative genomics of 213 strains and associated genera.</title>
        <authorList>
            <person name="Sun Z."/>
            <person name="Harris H.M."/>
            <person name="McCann A."/>
            <person name="Guo C."/>
            <person name="Argimon S."/>
            <person name="Zhang W."/>
            <person name="Yang X."/>
            <person name="Jeffery I.B."/>
            <person name="Cooney J.C."/>
            <person name="Kagawa T.F."/>
            <person name="Liu W."/>
            <person name="Song Y."/>
            <person name="Salvetti E."/>
            <person name="Wrobel A."/>
            <person name="Rasinkangas P."/>
            <person name="Parkhill J."/>
            <person name="Rea M.C."/>
            <person name="O'Sullivan O."/>
            <person name="Ritari J."/>
            <person name="Douillard F.P."/>
            <person name="Paul Ross R."/>
            <person name="Yang R."/>
            <person name="Briner A.E."/>
            <person name="Felis G.E."/>
            <person name="de Vos W.M."/>
            <person name="Barrangou R."/>
            <person name="Klaenhammer T.R."/>
            <person name="Caufield P.W."/>
            <person name="Cui Y."/>
            <person name="Zhang H."/>
            <person name="O'Toole P.W."/>
        </authorList>
    </citation>
    <scope>NUCLEOTIDE SEQUENCE [LARGE SCALE GENOMIC DNA]</scope>
    <source>
        <strain evidence="3 4">DSM 15814</strain>
    </source>
</reference>